<organism evidence="1">
    <name type="scientific">Arundo donax</name>
    <name type="common">Giant reed</name>
    <name type="synonym">Donax arundinaceus</name>
    <dbReference type="NCBI Taxonomy" id="35708"/>
    <lineage>
        <taxon>Eukaryota</taxon>
        <taxon>Viridiplantae</taxon>
        <taxon>Streptophyta</taxon>
        <taxon>Embryophyta</taxon>
        <taxon>Tracheophyta</taxon>
        <taxon>Spermatophyta</taxon>
        <taxon>Magnoliopsida</taxon>
        <taxon>Liliopsida</taxon>
        <taxon>Poales</taxon>
        <taxon>Poaceae</taxon>
        <taxon>PACMAD clade</taxon>
        <taxon>Arundinoideae</taxon>
        <taxon>Arundineae</taxon>
        <taxon>Arundo</taxon>
    </lineage>
</organism>
<name>A0A0A8Y5A3_ARUDO</name>
<reference evidence="1" key="1">
    <citation type="submission" date="2014-09" db="EMBL/GenBank/DDBJ databases">
        <authorList>
            <person name="Magalhaes I.L.F."/>
            <person name="Oliveira U."/>
            <person name="Santos F.R."/>
            <person name="Vidigal T.H.D.A."/>
            <person name="Brescovit A.D."/>
            <person name="Santos A.J."/>
        </authorList>
    </citation>
    <scope>NUCLEOTIDE SEQUENCE</scope>
    <source>
        <tissue evidence="1">Shoot tissue taken approximately 20 cm above the soil surface</tissue>
    </source>
</reference>
<evidence type="ECO:0000313" key="1">
    <source>
        <dbReference type="EMBL" id="JAD20128.1"/>
    </source>
</evidence>
<protein>
    <submittedName>
        <fullName evidence="1">Uncharacterized protein</fullName>
    </submittedName>
</protein>
<sequence length="30" mass="3449">MFSMLIQHGPVVEAHVGRFDPPPQLKLTFR</sequence>
<dbReference type="EMBL" id="GBRH01277767">
    <property type="protein sequence ID" value="JAD20128.1"/>
    <property type="molecule type" value="Transcribed_RNA"/>
</dbReference>
<dbReference type="AlphaFoldDB" id="A0A0A8Y5A3"/>
<reference evidence="1" key="2">
    <citation type="journal article" date="2015" name="Data Brief">
        <title>Shoot transcriptome of the giant reed, Arundo donax.</title>
        <authorList>
            <person name="Barrero R.A."/>
            <person name="Guerrero F.D."/>
            <person name="Moolhuijzen P."/>
            <person name="Goolsby J.A."/>
            <person name="Tidwell J."/>
            <person name="Bellgard S.E."/>
            <person name="Bellgard M.I."/>
        </authorList>
    </citation>
    <scope>NUCLEOTIDE SEQUENCE</scope>
    <source>
        <tissue evidence="1">Shoot tissue taken approximately 20 cm above the soil surface</tissue>
    </source>
</reference>
<proteinExistence type="predicted"/>
<accession>A0A0A8Y5A3</accession>